<organism evidence="2 3">
    <name type="scientific">Pisum sativum</name>
    <name type="common">Garden pea</name>
    <name type="synonym">Lathyrus oleraceus</name>
    <dbReference type="NCBI Taxonomy" id="3888"/>
    <lineage>
        <taxon>Eukaryota</taxon>
        <taxon>Viridiplantae</taxon>
        <taxon>Streptophyta</taxon>
        <taxon>Embryophyta</taxon>
        <taxon>Tracheophyta</taxon>
        <taxon>Spermatophyta</taxon>
        <taxon>Magnoliopsida</taxon>
        <taxon>eudicotyledons</taxon>
        <taxon>Gunneridae</taxon>
        <taxon>Pentapetalae</taxon>
        <taxon>rosids</taxon>
        <taxon>fabids</taxon>
        <taxon>Fabales</taxon>
        <taxon>Fabaceae</taxon>
        <taxon>Papilionoideae</taxon>
        <taxon>50 kb inversion clade</taxon>
        <taxon>NPAAA clade</taxon>
        <taxon>Hologalegina</taxon>
        <taxon>IRL clade</taxon>
        <taxon>Fabeae</taxon>
        <taxon>Lathyrus</taxon>
    </lineage>
</organism>
<evidence type="ECO:0000313" key="3">
    <source>
        <dbReference type="Proteomes" id="UP001058974"/>
    </source>
</evidence>
<dbReference type="Gramene" id="Psat06G0501000-T1">
    <property type="protein sequence ID" value="KAI5399905.1"/>
    <property type="gene ID" value="KIW84_065010"/>
</dbReference>
<dbReference type="AlphaFoldDB" id="A0A9D5ABU7"/>
<evidence type="ECO:0000259" key="1">
    <source>
        <dbReference type="Pfam" id="PF13966"/>
    </source>
</evidence>
<dbReference type="EMBL" id="JAMSHJ010000006">
    <property type="protein sequence ID" value="KAI5399905.1"/>
    <property type="molecule type" value="Genomic_DNA"/>
</dbReference>
<name>A0A9D5ABU7_PEA</name>
<keyword evidence="3" id="KW-1185">Reference proteome</keyword>
<gene>
    <name evidence="2" type="ORF">KIW84_065010</name>
</gene>
<dbReference type="Proteomes" id="UP001058974">
    <property type="component" value="Chromosome 6"/>
</dbReference>
<proteinExistence type="predicted"/>
<accession>A0A9D5ABU7</accession>
<evidence type="ECO:0000313" key="2">
    <source>
        <dbReference type="EMBL" id="KAI5399905.1"/>
    </source>
</evidence>
<sequence length="171" mass="19443">MKLLFPYVFEVAQVTRLKVDASCPWINGMWDSNFGFIAGLSIVIAGSAWEELGHILISVNIGLISSHLEEDKINAFKLLWNANDPNNIQVFAWRLLMNMLQTRDKLVKHDVLTRQHNLMCPLCLGPEEAHLQRFLLCHVAAIVWQGIQSWIGLSILFHWDLLAGNLLGSRK</sequence>
<feature type="domain" description="Reverse transcriptase zinc-binding" evidence="1">
    <location>
        <begin position="70"/>
        <end position="144"/>
    </location>
</feature>
<reference evidence="2 3" key="1">
    <citation type="journal article" date="2022" name="Nat. Genet.">
        <title>Improved pea reference genome and pan-genome highlight genomic features and evolutionary characteristics.</title>
        <authorList>
            <person name="Yang T."/>
            <person name="Liu R."/>
            <person name="Luo Y."/>
            <person name="Hu S."/>
            <person name="Wang D."/>
            <person name="Wang C."/>
            <person name="Pandey M.K."/>
            <person name="Ge S."/>
            <person name="Xu Q."/>
            <person name="Li N."/>
            <person name="Li G."/>
            <person name="Huang Y."/>
            <person name="Saxena R.K."/>
            <person name="Ji Y."/>
            <person name="Li M."/>
            <person name="Yan X."/>
            <person name="He Y."/>
            <person name="Liu Y."/>
            <person name="Wang X."/>
            <person name="Xiang C."/>
            <person name="Varshney R.K."/>
            <person name="Ding H."/>
            <person name="Gao S."/>
            <person name="Zong X."/>
        </authorList>
    </citation>
    <scope>NUCLEOTIDE SEQUENCE [LARGE SCALE GENOMIC DNA]</scope>
    <source>
        <strain evidence="2 3">cv. Zhongwan 6</strain>
    </source>
</reference>
<dbReference type="InterPro" id="IPR026960">
    <property type="entry name" value="RVT-Znf"/>
</dbReference>
<comment type="caution">
    <text evidence="2">The sequence shown here is derived from an EMBL/GenBank/DDBJ whole genome shotgun (WGS) entry which is preliminary data.</text>
</comment>
<protein>
    <recommendedName>
        <fullName evidence="1">Reverse transcriptase zinc-binding domain-containing protein</fullName>
    </recommendedName>
</protein>
<dbReference type="Pfam" id="PF13966">
    <property type="entry name" value="zf-RVT"/>
    <property type="match status" value="1"/>
</dbReference>